<evidence type="ECO:0000313" key="10">
    <source>
        <dbReference type="EMBL" id="AKL94035.1"/>
    </source>
</evidence>
<feature type="transmembrane region" description="Helical" evidence="9">
    <location>
        <begin position="175"/>
        <end position="198"/>
    </location>
</feature>
<protein>
    <submittedName>
        <fullName evidence="10">ABC-type Mn2+/Zn2+ transport systems, permease component</fullName>
    </submittedName>
</protein>
<evidence type="ECO:0000256" key="6">
    <source>
        <dbReference type="ARBA" id="ARBA00022989"/>
    </source>
</evidence>
<dbReference type="PATRIC" id="fig|84022.6.peg.531"/>
<evidence type="ECO:0000256" key="4">
    <source>
        <dbReference type="ARBA" id="ARBA00022475"/>
    </source>
</evidence>
<evidence type="ECO:0000256" key="9">
    <source>
        <dbReference type="SAM" id="Phobius"/>
    </source>
</evidence>
<dbReference type="Proteomes" id="UP000035704">
    <property type="component" value="Chromosome"/>
</dbReference>
<feature type="transmembrane region" description="Helical" evidence="9">
    <location>
        <begin position="145"/>
        <end position="163"/>
    </location>
</feature>
<evidence type="ECO:0000256" key="3">
    <source>
        <dbReference type="ARBA" id="ARBA00022448"/>
    </source>
</evidence>
<evidence type="ECO:0000256" key="5">
    <source>
        <dbReference type="ARBA" id="ARBA00022692"/>
    </source>
</evidence>
<proteinExistence type="inferred from homology"/>
<organism evidence="10 11">
    <name type="scientific">Clostridium aceticum</name>
    <dbReference type="NCBI Taxonomy" id="84022"/>
    <lineage>
        <taxon>Bacteria</taxon>
        <taxon>Bacillati</taxon>
        <taxon>Bacillota</taxon>
        <taxon>Clostridia</taxon>
        <taxon>Eubacteriales</taxon>
        <taxon>Clostridiaceae</taxon>
        <taxon>Clostridium</taxon>
    </lineage>
</organism>
<keyword evidence="7 9" id="KW-0472">Membrane</keyword>
<dbReference type="AlphaFoldDB" id="A0A0G3W865"/>
<gene>
    <name evidence="10" type="ORF">CACET_c05250</name>
</gene>
<evidence type="ECO:0000256" key="7">
    <source>
        <dbReference type="ARBA" id="ARBA00023136"/>
    </source>
</evidence>
<dbReference type="Pfam" id="PF00950">
    <property type="entry name" value="ABC-3"/>
    <property type="match status" value="1"/>
</dbReference>
<feature type="transmembrane region" description="Helical" evidence="9">
    <location>
        <begin position="91"/>
        <end position="111"/>
    </location>
</feature>
<keyword evidence="5 8" id="KW-0812">Transmembrane</keyword>
<dbReference type="PANTHER" id="PTHR30477">
    <property type="entry name" value="ABC-TRANSPORTER METAL-BINDING PROTEIN"/>
    <property type="match status" value="1"/>
</dbReference>
<keyword evidence="11" id="KW-1185">Reference proteome</keyword>
<dbReference type="SUPFAM" id="SSF81345">
    <property type="entry name" value="ABC transporter involved in vitamin B12 uptake, BtuC"/>
    <property type="match status" value="1"/>
</dbReference>
<dbReference type="CDD" id="cd06550">
    <property type="entry name" value="TM_ABC_iron-siderophores_like"/>
    <property type="match status" value="1"/>
</dbReference>
<sequence length="383" mass="41776">MHNPQLEIQVLASLVAVTCTLPGVFLVLRKMAMMSDAISHSILAGIAVAFIITGNIHSPLLIIGAAFTGIATVFLVEMFQQTKLVSEDASIGMVFTALFSIGVIIISRYAGNVHLDIDAVLLGEIAFAPFNRLIIRGYDLGPKSLYVMLMILILNIIFIAVFYKELKIVTFDPKLAAVLGISPAFIHYGLMGMVSLTAVGAFDAVGSILVVALMVVPPLTAYLISDKLEDILFISCMIGIAIGILGYQLAGIFDVSIAGAMATIAGIIFMLIFLLGPRYGLIATIYRRQKQKGDFAELTLLMHIYDHETIPEEEKECHIDHIKEVLQWEPGFVNKLIKGLIKKYMLTEEEGILLLTKHGRQKAEEGLVTVGLEVKNKSINPSS</sequence>
<dbReference type="STRING" id="84022.CACET_c05250"/>
<dbReference type="InterPro" id="IPR037294">
    <property type="entry name" value="ABC_BtuC-like"/>
</dbReference>
<dbReference type="Gene3D" id="1.10.3470.10">
    <property type="entry name" value="ABC transporter involved in vitamin B12 uptake, BtuC"/>
    <property type="match status" value="1"/>
</dbReference>
<comment type="similarity">
    <text evidence="2 8">Belongs to the ABC-3 integral membrane protein family.</text>
</comment>
<dbReference type="InterPro" id="IPR001626">
    <property type="entry name" value="ABC_TroCD"/>
</dbReference>
<accession>A0A0G3W865</accession>
<comment type="subcellular location">
    <subcellularLocation>
        <location evidence="1 8">Cell membrane</location>
        <topology evidence="1 8">Multi-pass membrane protein</topology>
    </subcellularLocation>
</comment>
<feature type="transmembrane region" description="Helical" evidence="9">
    <location>
        <begin position="231"/>
        <end position="250"/>
    </location>
</feature>
<feature type="transmembrane region" description="Helical" evidence="9">
    <location>
        <begin position="204"/>
        <end position="224"/>
    </location>
</feature>
<dbReference type="EMBL" id="CP009687">
    <property type="protein sequence ID" value="AKL94035.1"/>
    <property type="molecule type" value="Genomic_DNA"/>
</dbReference>
<feature type="transmembrane region" description="Helical" evidence="9">
    <location>
        <begin position="256"/>
        <end position="281"/>
    </location>
</feature>
<name>A0A0G3W865_9CLOT</name>
<dbReference type="GO" id="GO:0010043">
    <property type="term" value="P:response to zinc ion"/>
    <property type="evidence" value="ECO:0007669"/>
    <property type="project" value="TreeGrafter"/>
</dbReference>
<dbReference type="PANTHER" id="PTHR30477:SF8">
    <property type="entry name" value="METAL TRANSPORT SYSTEM MEMBRANE PROTEIN CT_070-RELATED"/>
    <property type="match status" value="1"/>
</dbReference>
<evidence type="ECO:0000313" key="11">
    <source>
        <dbReference type="Proteomes" id="UP000035704"/>
    </source>
</evidence>
<feature type="transmembrane region" description="Helical" evidence="9">
    <location>
        <begin position="60"/>
        <end position="79"/>
    </location>
</feature>
<evidence type="ECO:0000256" key="2">
    <source>
        <dbReference type="ARBA" id="ARBA00008034"/>
    </source>
</evidence>
<dbReference type="GO" id="GO:0043190">
    <property type="term" value="C:ATP-binding cassette (ABC) transporter complex"/>
    <property type="evidence" value="ECO:0007669"/>
    <property type="project" value="InterPro"/>
</dbReference>
<dbReference type="GO" id="GO:0055085">
    <property type="term" value="P:transmembrane transport"/>
    <property type="evidence" value="ECO:0007669"/>
    <property type="project" value="InterPro"/>
</dbReference>
<feature type="transmembrane region" description="Helical" evidence="9">
    <location>
        <begin position="37"/>
        <end position="54"/>
    </location>
</feature>
<reference evidence="10 11" key="1">
    <citation type="submission" date="2014-10" db="EMBL/GenBank/DDBJ databases">
        <title>Genome sequence of Clostridium aceticum DSM 1496.</title>
        <authorList>
            <person name="Poehlein A."/>
            <person name="Schiel-Bengelsdorf B."/>
            <person name="Gottschalk G."/>
            <person name="Duerre P."/>
            <person name="Daniel R."/>
        </authorList>
    </citation>
    <scope>NUCLEOTIDE SEQUENCE [LARGE SCALE GENOMIC DNA]</scope>
    <source>
        <strain evidence="10 11">DSM 1496</strain>
    </source>
</reference>
<keyword evidence="4" id="KW-1003">Cell membrane</keyword>
<evidence type="ECO:0000256" key="1">
    <source>
        <dbReference type="ARBA" id="ARBA00004651"/>
    </source>
</evidence>
<dbReference type="RefSeq" id="WP_201774894.1">
    <property type="nucleotide sequence ID" value="NZ_CP009687.1"/>
</dbReference>
<keyword evidence="6 9" id="KW-1133">Transmembrane helix</keyword>
<dbReference type="KEGG" id="cace:CACET_c05250"/>
<evidence type="ECO:0000256" key="8">
    <source>
        <dbReference type="RuleBase" id="RU003943"/>
    </source>
</evidence>
<feature type="transmembrane region" description="Helical" evidence="9">
    <location>
        <begin position="6"/>
        <end position="28"/>
    </location>
</feature>
<keyword evidence="3 8" id="KW-0813">Transport</keyword>